<keyword evidence="2" id="KW-0961">Cell wall biogenesis/degradation</keyword>
<keyword evidence="2" id="KW-0378">Hydrolase</keyword>
<dbReference type="Proteomes" id="UP000242705">
    <property type="component" value="Unassembled WGS sequence"/>
</dbReference>
<dbReference type="HAMAP" id="MF_02213">
    <property type="entry name" value="Lipid_II_synth_GatD"/>
    <property type="match status" value="1"/>
</dbReference>
<name>A0A2T2WY89_SULTH</name>
<keyword evidence="2" id="KW-0573">Peptidoglycan synthesis</keyword>
<gene>
    <name evidence="2" type="primary">gatD</name>
    <name evidence="4" type="ORF">C7B47_08905</name>
</gene>
<dbReference type="InterPro" id="IPR043702">
    <property type="entry name" value="Lipid_II_synth_GatD"/>
</dbReference>
<evidence type="ECO:0000313" key="5">
    <source>
        <dbReference type="Proteomes" id="UP000242705"/>
    </source>
</evidence>
<dbReference type="GO" id="GO:0009236">
    <property type="term" value="P:cobalamin biosynthetic process"/>
    <property type="evidence" value="ECO:0007669"/>
    <property type="project" value="InterPro"/>
</dbReference>
<comment type="function">
    <text evidence="2">The lipid II isoglutaminyl synthase complex catalyzes the formation of alpha-D-isoglutamine in the cell wall lipid II stem peptide. The GatD subunit catalyzes the hydrolysis of glutamine to glutamate and ammonia. The resulting ammonia molecule is channeled to the active site of MurT.</text>
</comment>
<dbReference type="SUPFAM" id="SSF52317">
    <property type="entry name" value="Class I glutamine amidotransferase-like"/>
    <property type="match status" value="1"/>
</dbReference>
<dbReference type="InterPro" id="IPR029062">
    <property type="entry name" value="Class_I_gatase-like"/>
</dbReference>
<comment type="subunit">
    <text evidence="2">Forms a heterodimer with MurT.</text>
</comment>
<evidence type="ECO:0000259" key="3">
    <source>
        <dbReference type="Pfam" id="PF07685"/>
    </source>
</evidence>
<dbReference type="AlphaFoldDB" id="A0A2T2WY89"/>
<comment type="pathway">
    <text evidence="2">Cell wall biogenesis; peptidoglycan biosynthesis.</text>
</comment>
<evidence type="ECO:0000256" key="1">
    <source>
        <dbReference type="ARBA" id="ARBA00022962"/>
    </source>
</evidence>
<dbReference type="EC" id="3.5.1.2" evidence="2"/>
<keyword evidence="2" id="KW-0133">Cell shape</keyword>
<comment type="similarity">
    <text evidence="2">Belongs to the CobB/CobQ family. GatD subfamily.</text>
</comment>
<organism evidence="4 5">
    <name type="scientific">Sulfobacillus thermosulfidooxidans</name>
    <dbReference type="NCBI Taxonomy" id="28034"/>
    <lineage>
        <taxon>Bacteria</taxon>
        <taxon>Bacillati</taxon>
        <taxon>Bacillota</taxon>
        <taxon>Clostridia</taxon>
        <taxon>Eubacteriales</taxon>
        <taxon>Clostridiales Family XVII. Incertae Sedis</taxon>
        <taxon>Sulfobacillus</taxon>
    </lineage>
</organism>
<feature type="active site" evidence="2">
    <location>
        <position position="210"/>
    </location>
</feature>
<protein>
    <recommendedName>
        <fullName evidence="2">Lipid II isoglutaminyl synthase (glutamine-hydrolyzing) subunit GatD</fullName>
        <ecNumber evidence="2">6.3.5.13</ecNumber>
    </recommendedName>
    <alternativeName>
        <fullName evidence="2">Lipid II isoglutaminyl synthase glutaminase subunit</fullName>
        <ecNumber evidence="2">3.5.1.2</ecNumber>
    </alternativeName>
</protein>
<dbReference type="EC" id="6.3.5.13" evidence="2"/>
<sequence length="263" mass="29060">MKTVPSSKEINLNGDEIVDITLAHLYPQHMNLYGDRGNVLALQYRAQKRHMGFHIINVEIGEPVDWRQVDIVFMGGGEDSHQAKIYEDFLRRKDSLSEALSQGLPMLAVCGAYQLLGHEYRTADGQILLGLGYLDVVTKAGATRSIGDVVCETVLPLTPNTLVGFENHGGQTFLGEKAKPLAHVQLGHGNNGEDGTEGALQNHVIGTYLHGSLLPKNPHLTDLLLSWALEWREGKPVELPPLDSSWEMAAHEVIVKRRNLKHV</sequence>
<dbReference type="PROSITE" id="PS51274">
    <property type="entry name" value="GATASE_COBBQ"/>
    <property type="match status" value="1"/>
</dbReference>
<feature type="binding site" evidence="2">
    <location>
        <position position="144"/>
    </location>
    <ligand>
        <name>substrate</name>
    </ligand>
</feature>
<dbReference type="Pfam" id="PF07685">
    <property type="entry name" value="GATase_3"/>
    <property type="match status" value="1"/>
</dbReference>
<dbReference type="GO" id="GO:0004359">
    <property type="term" value="F:glutaminase activity"/>
    <property type="evidence" value="ECO:0007669"/>
    <property type="project" value="UniProtKB-UniRule"/>
</dbReference>
<dbReference type="GO" id="GO:0009252">
    <property type="term" value="P:peptidoglycan biosynthetic process"/>
    <property type="evidence" value="ECO:0007669"/>
    <property type="project" value="UniProtKB-UniRule"/>
</dbReference>
<dbReference type="Gene3D" id="3.40.50.880">
    <property type="match status" value="1"/>
</dbReference>
<dbReference type="CDD" id="cd01750">
    <property type="entry name" value="GATase1_CobQ"/>
    <property type="match status" value="1"/>
</dbReference>
<evidence type="ECO:0000313" key="4">
    <source>
        <dbReference type="EMBL" id="PSR27191.1"/>
    </source>
</evidence>
<dbReference type="GO" id="GO:0071555">
    <property type="term" value="P:cell wall organization"/>
    <property type="evidence" value="ECO:0007669"/>
    <property type="project" value="UniProtKB-KW"/>
</dbReference>
<feature type="domain" description="CobB/CobQ-like glutamine amidotransferase" evidence="3">
    <location>
        <begin position="22"/>
        <end position="217"/>
    </location>
</feature>
<feature type="active site" description="Nucleophile" evidence="2">
    <location>
        <position position="110"/>
    </location>
</feature>
<dbReference type="PANTHER" id="PTHR21343">
    <property type="entry name" value="DETHIOBIOTIN SYNTHETASE"/>
    <property type="match status" value="1"/>
</dbReference>
<dbReference type="GO" id="GO:0140282">
    <property type="term" value="F:carbon-nitrogen ligase activity on lipid II"/>
    <property type="evidence" value="ECO:0007669"/>
    <property type="project" value="UniProtKB-UniRule"/>
</dbReference>
<dbReference type="GO" id="GO:0016740">
    <property type="term" value="F:transferase activity"/>
    <property type="evidence" value="ECO:0007669"/>
    <property type="project" value="UniProtKB-KW"/>
</dbReference>
<keyword evidence="4" id="KW-0808">Transferase</keyword>
<dbReference type="PANTHER" id="PTHR21343:SF9">
    <property type="entry name" value="LIPID II ISOGLUTAMINYL SYNTHASE (GLUTAMINE-HYDROLYZING) SUBUNIT GATD"/>
    <property type="match status" value="1"/>
</dbReference>
<evidence type="ECO:0000256" key="2">
    <source>
        <dbReference type="HAMAP-Rule" id="MF_02213"/>
    </source>
</evidence>
<dbReference type="EMBL" id="PXYX01000015">
    <property type="protein sequence ID" value="PSR27191.1"/>
    <property type="molecule type" value="Genomic_DNA"/>
</dbReference>
<dbReference type="UniPathway" id="UPA00219"/>
<dbReference type="GO" id="GO:0008360">
    <property type="term" value="P:regulation of cell shape"/>
    <property type="evidence" value="ECO:0007669"/>
    <property type="project" value="UniProtKB-KW"/>
</dbReference>
<dbReference type="InterPro" id="IPR033949">
    <property type="entry name" value="CobQ_GATase1"/>
</dbReference>
<reference evidence="4 5" key="1">
    <citation type="journal article" date="2014" name="BMC Genomics">
        <title>Comparison of environmental and isolate Sulfobacillus genomes reveals diverse carbon, sulfur, nitrogen, and hydrogen metabolisms.</title>
        <authorList>
            <person name="Justice N.B."/>
            <person name="Norman A."/>
            <person name="Brown C.T."/>
            <person name="Singh A."/>
            <person name="Thomas B.C."/>
            <person name="Banfield J.F."/>
        </authorList>
    </citation>
    <scope>NUCLEOTIDE SEQUENCE [LARGE SCALE GENOMIC DNA]</scope>
    <source>
        <strain evidence="4">AMDSBA5</strain>
    </source>
</reference>
<keyword evidence="2" id="KW-0436">Ligase</keyword>
<keyword evidence="1 2" id="KW-0315">Glutamine amidotransferase</keyword>
<proteinExistence type="inferred from homology"/>
<dbReference type="InterPro" id="IPR011698">
    <property type="entry name" value="GATase_3"/>
</dbReference>
<accession>A0A2T2WY89</accession>
<comment type="catalytic activity">
    <reaction evidence="2">
        <text>L-glutamine + H2O = L-glutamate + NH4(+)</text>
        <dbReference type="Rhea" id="RHEA:15889"/>
        <dbReference type="ChEBI" id="CHEBI:15377"/>
        <dbReference type="ChEBI" id="CHEBI:28938"/>
        <dbReference type="ChEBI" id="CHEBI:29985"/>
        <dbReference type="ChEBI" id="CHEBI:58359"/>
        <dbReference type="EC" id="3.5.1.2"/>
    </reaction>
</comment>
<comment type="caution">
    <text evidence="4">The sequence shown here is derived from an EMBL/GenBank/DDBJ whole genome shotgun (WGS) entry which is preliminary data.</text>
</comment>
<comment type="catalytic activity">
    <reaction evidence="2">
        <text>beta-D-GlcNAc-(1-&gt;4)-Mur2Ac(oyl-L-Ala-gamma-D-Glu-L-Lys-D-Ala-D-Ala)-di-trans,octa-cis-undecaprenyl diphosphate + L-glutamine + ATP + H2O = beta-D-GlcNAc-(1-&gt;4)-Mur2Ac(oyl-L-Ala-D-isoglutaminyl-L-Lys-D-Ala-D-Ala)-di-trans,octa-cis-undecaprenyl diphosphate + L-glutamate + ADP + phosphate + H(+)</text>
        <dbReference type="Rhea" id="RHEA:57928"/>
        <dbReference type="ChEBI" id="CHEBI:15377"/>
        <dbReference type="ChEBI" id="CHEBI:15378"/>
        <dbReference type="ChEBI" id="CHEBI:29985"/>
        <dbReference type="ChEBI" id="CHEBI:30616"/>
        <dbReference type="ChEBI" id="CHEBI:43474"/>
        <dbReference type="ChEBI" id="CHEBI:58359"/>
        <dbReference type="ChEBI" id="CHEBI:60033"/>
        <dbReference type="ChEBI" id="CHEBI:62233"/>
        <dbReference type="ChEBI" id="CHEBI:456216"/>
        <dbReference type="EC" id="6.3.5.13"/>
    </reaction>
</comment>